<dbReference type="PANTHER" id="PTHR42791:SF16">
    <property type="entry name" value="N-ACETYLTRANSFERASE DOMAIN-CONTAINING PROTEIN"/>
    <property type="match status" value="1"/>
</dbReference>
<comment type="caution">
    <text evidence="2">The sequence shown here is derived from an EMBL/GenBank/DDBJ whole genome shotgun (WGS) entry which is preliminary data.</text>
</comment>
<keyword evidence="3" id="KW-1185">Reference proteome</keyword>
<dbReference type="SUPFAM" id="SSF55729">
    <property type="entry name" value="Acyl-CoA N-acyltransferases (Nat)"/>
    <property type="match status" value="1"/>
</dbReference>
<evidence type="ECO:0000313" key="3">
    <source>
        <dbReference type="Proteomes" id="UP000799772"/>
    </source>
</evidence>
<dbReference type="OrthoDB" id="2115692at2759"/>
<name>A0A9P4IRD1_9PEZI</name>
<dbReference type="Gene3D" id="3.40.630.30">
    <property type="match status" value="1"/>
</dbReference>
<dbReference type="AlphaFoldDB" id="A0A9P4IRD1"/>
<dbReference type="PANTHER" id="PTHR42791">
    <property type="entry name" value="GNAT FAMILY ACETYLTRANSFERASE"/>
    <property type="match status" value="1"/>
</dbReference>
<evidence type="ECO:0000313" key="2">
    <source>
        <dbReference type="EMBL" id="KAF2104389.1"/>
    </source>
</evidence>
<reference evidence="2" key="1">
    <citation type="journal article" date="2020" name="Stud. Mycol.">
        <title>101 Dothideomycetes genomes: a test case for predicting lifestyles and emergence of pathogens.</title>
        <authorList>
            <person name="Haridas S."/>
            <person name="Albert R."/>
            <person name="Binder M."/>
            <person name="Bloem J."/>
            <person name="Labutti K."/>
            <person name="Salamov A."/>
            <person name="Andreopoulos B."/>
            <person name="Baker S."/>
            <person name="Barry K."/>
            <person name="Bills G."/>
            <person name="Bluhm B."/>
            <person name="Cannon C."/>
            <person name="Castanera R."/>
            <person name="Culley D."/>
            <person name="Daum C."/>
            <person name="Ezra D."/>
            <person name="Gonzalez J."/>
            <person name="Henrissat B."/>
            <person name="Kuo A."/>
            <person name="Liang C."/>
            <person name="Lipzen A."/>
            <person name="Lutzoni F."/>
            <person name="Magnuson J."/>
            <person name="Mondo S."/>
            <person name="Nolan M."/>
            <person name="Ohm R."/>
            <person name="Pangilinan J."/>
            <person name="Park H.-J."/>
            <person name="Ramirez L."/>
            <person name="Alfaro M."/>
            <person name="Sun H."/>
            <person name="Tritt A."/>
            <person name="Yoshinaga Y."/>
            <person name="Zwiers L.-H."/>
            <person name="Turgeon B."/>
            <person name="Goodwin S."/>
            <person name="Spatafora J."/>
            <person name="Crous P."/>
            <person name="Grigoriev I."/>
        </authorList>
    </citation>
    <scope>NUCLEOTIDE SEQUENCE</scope>
    <source>
        <strain evidence="2">CBS 133067</strain>
    </source>
</reference>
<accession>A0A9P4IRD1</accession>
<proteinExistence type="predicted"/>
<feature type="domain" description="N-acetyltransferase" evidence="1">
    <location>
        <begin position="91"/>
        <end position="230"/>
    </location>
</feature>
<dbReference type="Proteomes" id="UP000799772">
    <property type="component" value="Unassembled WGS sequence"/>
</dbReference>
<protein>
    <submittedName>
        <fullName evidence="2">Acyl-CoA N-acyltransferase</fullName>
    </submittedName>
</protein>
<dbReference type="CDD" id="cd04301">
    <property type="entry name" value="NAT_SF"/>
    <property type="match status" value="1"/>
</dbReference>
<dbReference type="InterPro" id="IPR000182">
    <property type="entry name" value="GNAT_dom"/>
</dbReference>
<sequence length="247" mass="28548">MRVRPMTYFDVRVVADIGKETFANDELFAWLYPYKDQYPNDSTRWQLLRLRTRLVERGSHGFVSETEPGDDGWDATIGPVVVGYVFFIVKGSGKEAQKWRADSLMNKIERYLLGWEVYYEQTLLQRAMDPKALEMYANLKQFSIYRTLDEYWYLGLLGVDPKYQRRGIGAKLVKHGFSIAREGELPMALEATVSGQALYSKLGFKTIQKLKIGPLSEEIATMLWEPESLKGRWLEEEKEGIAKLKVP</sequence>
<dbReference type="EMBL" id="ML978121">
    <property type="protein sequence ID" value="KAF2104389.1"/>
    <property type="molecule type" value="Genomic_DNA"/>
</dbReference>
<dbReference type="Pfam" id="PF13508">
    <property type="entry name" value="Acetyltransf_7"/>
    <property type="match status" value="1"/>
</dbReference>
<dbReference type="InterPro" id="IPR016181">
    <property type="entry name" value="Acyl_CoA_acyltransferase"/>
</dbReference>
<dbReference type="InterPro" id="IPR052523">
    <property type="entry name" value="Trichothecene_AcTrans"/>
</dbReference>
<dbReference type="GO" id="GO:0016747">
    <property type="term" value="F:acyltransferase activity, transferring groups other than amino-acyl groups"/>
    <property type="evidence" value="ECO:0007669"/>
    <property type="project" value="InterPro"/>
</dbReference>
<evidence type="ECO:0000259" key="1">
    <source>
        <dbReference type="PROSITE" id="PS51186"/>
    </source>
</evidence>
<organism evidence="2 3">
    <name type="scientific">Rhizodiscina lignyota</name>
    <dbReference type="NCBI Taxonomy" id="1504668"/>
    <lineage>
        <taxon>Eukaryota</taxon>
        <taxon>Fungi</taxon>
        <taxon>Dikarya</taxon>
        <taxon>Ascomycota</taxon>
        <taxon>Pezizomycotina</taxon>
        <taxon>Dothideomycetes</taxon>
        <taxon>Pleosporomycetidae</taxon>
        <taxon>Aulographales</taxon>
        <taxon>Rhizodiscinaceae</taxon>
        <taxon>Rhizodiscina</taxon>
    </lineage>
</organism>
<dbReference type="PROSITE" id="PS51186">
    <property type="entry name" value="GNAT"/>
    <property type="match status" value="1"/>
</dbReference>
<gene>
    <name evidence="2" type="ORF">NA57DRAFT_70596</name>
</gene>